<sequence length="307" mass="33140">MSNDGPCQAMVNATVPLSASATEADLNACVPVTDAEKGSGVEACVPVKNGRVLVFGGTSDSMALCGELEKAEVNYSFSVATEAGRQMAQGIKGELLVGRMDVEQMRHWMQDNRISLVIDAAHPYAQELRQNVMTACHAINLPLVRFERKSESFTHPLLMDATSVDDACKKIKQSGWHKVMLTTGSKDLATFCEQLPEQHIIARVLPTAEVLAQCEALGLGIDHIVAMKGPFSRALNQALYASLLPDVMVTKESGQAGGFLDKVQPCVEQGIPCIVISRPKPVLVGEYCKIIQDITACSEWLQRGIGN</sequence>
<reference evidence="4 5" key="1">
    <citation type="submission" date="2019-10" db="EMBL/GenBank/DDBJ databases">
        <title>Vibrio sp. nov. isolated from a shrimp pond.</title>
        <authorList>
            <person name="Gomez-Gil B."/>
            <person name="Enciso-Ibarra J."/>
            <person name="Enciso-Ibarra K."/>
            <person name="Bolan-Mejia C."/>
        </authorList>
    </citation>
    <scope>NUCLEOTIDE SEQUENCE [LARGE SCALE GENOMIC DNA]</scope>
    <source>
        <strain evidence="4 5">CAIM 722</strain>
    </source>
</reference>
<dbReference type="EC" id="1.3.1.54" evidence="4"/>
<proteinExistence type="predicted"/>
<evidence type="ECO:0000256" key="1">
    <source>
        <dbReference type="ARBA" id="ARBA00004953"/>
    </source>
</evidence>
<evidence type="ECO:0000313" key="5">
    <source>
        <dbReference type="Proteomes" id="UP000462621"/>
    </source>
</evidence>
<dbReference type="GO" id="GO:0009236">
    <property type="term" value="P:cobalamin biosynthetic process"/>
    <property type="evidence" value="ECO:0007669"/>
    <property type="project" value="UniProtKB-UniPathway"/>
</dbReference>
<comment type="pathway">
    <text evidence="1">Cofactor biosynthesis; adenosylcobalamin biosynthesis.</text>
</comment>
<evidence type="ECO:0000313" key="4">
    <source>
        <dbReference type="EMBL" id="MZI93360.1"/>
    </source>
</evidence>
<dbReference type="Proteomes" id="UP000462621">
    <property type="component" value="Unassembled WGS sequence"/>
</dbReference>
<dbReference type="RefSeq" id="WP_161154689.1">
    <property type="nucleotide sequence ID" value="NZ_WEKT01000012.1"/>
</dbReference>
<dbReference type="InterPro" id="IPR003723">
    <property type="entry name" value="Precorrin-6x_reduct"/>
</dbReference>
<dbReference type="AlphaFoldDB" id="A0A7X4LJZ0"/>
<keyword evidence="5" id="KW-1185">Reference proteome</keyword>
<dbReference type="UniPathway" id="UPA00148"/>
<dbReference type="NCBIfam" id="TIGR00715">
    <property type="entry name" value="precor6x_red"/>
    <property type="match status" value="1"/>
</dbReference>
<dbReference type="PANTHER" id="PTHR36925:SF1">
    <property type="entry name" value="COBALT-PRECORRIN-6A REDUCTASE"/>
    <property type="match status" value="1"/>
</dbReference>
<gene>
    <name evidence="4" type="primary">cobK</name>
    <name evidence="4" type="ORF">F9817_09135</name>
</gene>
<evidence type="ECO:0000256" key="3">
    <source>
        <dbReference type="ARBA" id="ARBA00023002"/>
    </source>
</evidence>
<dbReference type="PANTHER" id="PTHR36925">
    <property type="entry name" value="COBALT-PRECORRIN-6A REDUCTASE"/>
    <property type="match status" value="1"/>
</dbReference>
<dbReference type="GO" id="GO:0016994">
    <property type="term" value="F:precorrin-6A reductase activity"/>
    <property type="evidence" value="ECO:0007669"/>
    <property type="project" value="UniProtKB-EC"/>
</dbReference>
<evidence type="ECO:0000256" key="2">
    <source>
        <dbReference type="ARBA" id="ARBA00022573"/>
    </source>
</evidence>
<organism evidence="4 5">
    <name type="scientific">Vibrio eleionomae</name>
    <dbReference type="NCBI Taxonomy" id="2653505"/>
    <lineage>
        <taxon>Bacteria</taxon>
        <taxon>Pseudomonadati</taxon>
        <taxon>Pseudomonadota</taxon>
        <taxon>Gammaproteobacteria</taxon>
        <taxon>Vibrionales</taxon>
        <taxon>Vibrionaceae</taxon>
        <taxon>Vibrio</taxon>
    </lineage>
</organism>
<keyword evidence="3 4" id="KW-0560">Oxidoreductase</keyword>
<accession>A0A7X4LJZ0</accession>
<protein>
    <submittedName>
        <fullName evidence="4">Precorrin-6A reductase</fullName>
        <ecNumber evidence="4">1.3.1.54</ecNumber>
    </submittedName>
</protein>
<keyword evidence="2" id="KW-0169">Cobalamin biosynthesis</keyword>
<dbReference type="EMBL" id="WEKT01000012">
    <property type="protein sequence ID" value="MZI93360.1"/>
    <property type="molecule type" value="Genomic_DNA"/>
</dbReference>
<comment type="caution">
    <text evidence="4">The sequence shown here is derived from an EMBL/GenBank/DDBJ whole genome shotgun (WGS) entry which is preliminary data.</text>
</comment>
<dbReference type="Pfam" id="PF02571">
    <property type="entry name" value="CbiJ"/>
    <property type="match status" value="1"/>
</dbReference>
<dbReference type="PROSITE" id="PS51014">
    <property type="entry name" value="COBK_CBIJ"/>
    <property type="match status" value="1"/>
</dbReference>
<name>A0A7X4LJZ0_9VIBR</name>